<feature type="region of interest" description="Disordered" evidence="1">
    <location>
        <begin position="294"/>
        <end position="316"/>
    </location>
</feature>
<feature type="compositionally biased region" description="Polar residues" evidence="1">
    <location>
        <begin position="107"/>
        <end position="120"/>
    </location>
</feature>
<evidence type="ECO:0000256" key="1">
    <source>
        <dbReference type="SAM" id="MobiDB-lite"/>
    </source>
</evidence>
<evidence type="ECO:0000313" key="3">
    <source>
        <dbReference type="Proteomes" id="UP001141434"/>
    </source>
</evidence>
<comment type="caution">
    <text evidence="2">The sequence shown here is derived from an EMBL/GenBank/DDBJ whole genome shotgun (WGS) entry which is preliminary data.</text>
</comment>
<organism evidence="2 3">
    <name type="scientific">Penicillium alfredii</name>
    <dbReference type="NCBI Taxonomy" id="1506179"/>
    <lineage>
        <taxon>Eukaryota</taxon>
        <taxon>Fungi</taxon>
        <taxon>Dikarya</taxon>
        <taxon>Ascomycota</taxon>
        <taxon>Pezizomycotina</taxon>
        <taxon>Eurotiomycetes</taxon>
        <taxon>Eurotiomycetidae</taxon>
        <taxon>Eurotiales</taxon>
        <taxon>Aspergillaceae</taxon>
        <taxon>Penicillium</taxon>
    </lineage>
</organism>
<feature type="region of interest" description="Disordered" evidence="1">
    <location>
        <begin position="137"/>
        <end position="180"/>
    </location>
</feature>
<dbReference type="GeneID" id="81399123"/>
<protein>
    <submittedName>
        <fullName evidence="2">Uncharacterized protein</fullName>
    </submittedName>
</protein>
<sequence length="429" mass="46726">MPPLTPAPLNISHRHLSAMDDSLISPGTSGVNGFAPQSPRSPQTPRLSAPPSPVTPRQNASAMNGPHRESGDFSAAAETGGGGLGNLADELADAWEQEEDGYGYASGQENGRAGSQQLEQSDGEDAYLQSVREMRTQSPFADLSPERGAAHSSRNKLRSAHLRHRRQESHYDGSDYGNDSDLDEAADIPPALESQMAEIESLARRGMENNGSDSDHVIQRAVEALRDLGGQSGIENSAMRLITAHSSITSHLTHQTRTLQSLIHPLLFSPFPLLSEDAIDELMPLIDEGLLPNLPYPFPEQQQRHGSRPTTPSQSSALSPLVSLQALISQTTDITHSLRSLSDTLYESRQLTSTASRRLRSARDLVTDLRREEESREEGSRWIERGEWDRRLQDREAGKVCGDVVSGFEAVCGEWREKLFGAGAEVAAA</sequence>
<reference evidence="2" key="1">
    <citation type="submission" date="2022-11" db="EMBL/GenBank/DDBJ databases">
        <authorList>
            <person name="Petersen C."/>
        </authorList>
    </citation>
    <scope>NUCLEOTIDE SEQUENCE</scope>
    <source>
        <strain evidence="2">IBT 34128</strain>
    </source>
</reference>
<proteinExistence type="predicted"/>
<dbReference type="EMBL" id="JAPMSZ010000011">
    <property type="protein sequence ID" value="KAJ5084850.1"/>
    <property type="molecule type" value="Genomic_DNA"/>
</dbReference>
<dbReference type="RefSeq" id="XP_056508247.1">
    <property type="nucleotide sequence ID" value="XM_056659954.1"/>
</dbReference>
<evidence type="ECO:0000313" key="2">
    <source>
        <dbReference type="EMBL" id="KAJ5084850.1"/>
    </source>
</evidence>
<feature type="compositionally biased region" description="Acidic residues" evidence="1">
    <location>
        <begin position="90"/>
        <end position="101"/>
    </location>
</feature>
<dbReference type="AlphaFoldDB" id="A0A9W9EN95"/>
<reference evidence="2" key="2">
    <citation type="journal article" date="2023" name="IMA Fungus">
        <title>Comparative genomic study of the Penicillium genus elucidates a diverse pangenome and 15 lateral gene transfer events.</title>
        <authorList>
            <person name="Petersen C."/>
            <person name="Sorensen T."/>
            <person name="Nielsen M.R."/>
            <person name="Sondergaard T.E."/>
            <person name="Sorensen J.L."/>
            <person name="Fitzpatrick D.A."/>
            <person name="Frisvad J.C."/>
            <person name="Nielsen K.L."/>
        </authorList>
    </citation>
    <scope>NUCLEOTIDE SEQUENCE</scope>
    <source>
        <strain evidence="2">IBT 34128</strain>
    </source>
</reference>
<accession>A0A9W9EN95</accession>
<feature type="compositionally biased region" description="Basic residues" evidence="1">
    <location>
        <begin position="153"/>
        <end position="167"/>
    </location>
</feature>
<keyword evidence="3" id="KW-1185">Reference proteome</keyword>
<gene>
    <name evidence="2" type="ORF">NUU61_009429</name>
</gene>
<name>A0A9W9EN95_9EURO</name>
<dbReference type="OrthoDB" id="5427526at2759"/>
<feature type="region of interest" description="Disordered" evidence="1">
    <location>
        <begin position="18"/>
        <end position="122"/>
    </location>
</feature>
<dbReference type="Proteomes" id="UP001141434">
    <property type="component" value="Unassembled WGS sequence"/>
</dbReference>